<feature type="domain" description="O-GlcNAc transferase C-terminal" evidence="12">
    <location>
        <begin position="319"/>
        <end position="490"/>
    </location>
</feature>
<evidence type="ECO:0000259" key="11">
    <source>
        <dbReference type="Pfam" id="PF01301"/>
    </source>
</evidence>
<evidence type="ECO:0000256" key="8">
    <source>
        <dbReference type="RuleBase" id="RU000675"/>
    </source>
</evidence>
<evidence type="ECO:0000313" key="15">
    <source>
        <dbReference type="EMBL" id="PRP89805.1"/>
    </source>
</evidence>
<dbReference type="Gene3D" id="3.40.50.2000">
    <property type="entry name" value="Glycogen Phosphorylase B"/>
    <property type="match status" value="1"/>
</dbReference>
<dbReference type="InterPro" id="IPR029489">
    <property type="entry name" value="OGT/SEC/SPY_C"/>
</dbReference>
<dbReference type="Pfam" id="PF21467">
    <property type="entry name" value="BetaGal_gal-bd"/>
    <property type="match status" value="1"/>
</dbReference>
<evidence type="ECO:0000256" key="9">
    <source>
        <dbReference type="RuleBase" id="RU003679"/>
    </source>
</evidence>
<keyword evidence="16" id="KW-1185">Reference proteome</keyword>
<dbReference type="PRINTS" id="PR00742">
    <property type="entry name" value="GLHYDRLASE35"/>
</dbReference>
<dbReference type="Pfam" id="PF13844">
    <property type="entry name" value="Glyco_transf_41"/>
    <property type="match status" value="2"/>
</dbReference>
<accession>A0A2P6P0R9</accession>
<dbReference type="Gene3D" id="1.25.40.10">
    <property type="entry name" value="Tetratricopeptide repeat domain"/>
    <property type="match status" value="1"/>
</dbReference>
<evidence type="ECO:0000256" key="10">
    <source>
        <dbReference type="SAM" id="Phobius"/>
    </source>
</evidence>
<feature type="domain" description="Beta-galactosidase 1-like first all-beta" evidence="13">
    <location>
        <begin position="1174"/>
        <end position="1287"/>
    </location>
</feature>
<dbReference type="SUPFAM" id="SSF48452">
    <property type="entry name" value="TPR-like"/>
    <property type="match status" value="1"/>
</dbReference>
<dbReference type="InterPro" id="IPR001944">
    <property type="entry name" value="Glycoside_Hdrlase_35"/>
</dbReference>
<keyword evidence="4" id="KW-0677">Repeat</keyword>
<evidence type="ECO:0000259" key="12">
    <source>
        <dbReference type="Pfam" id="PF13844"/>
    </source>
</evidence>
<dbReference type="EMBL" id="MDYQ01000001">
    <property type="protein sequence ID" value="PRP89805.1"/>
    <property type="molecule type" value="Genomic_DNA"/>
</dbReference>
<dbReference type="InterPro" id="IPR011990">
    <property type="entry name" value="TPR-like_helical_dom_sf"/>
</dbReference>
<evidence type="ECO:0000259" key="14">
    <source>
        <dbReference type="Pfam" id="PF21467"/>
    </source>
</evidence>
<dbReference type="Gene3D" id="2.60.120.260">
    <property type="entry name" value="Galactose-binding domain-like"/>
    <property type="match status" value="2"/>
</dbReference>
<dbReference type="PROSITE" id="PS01182">
    <property type="entry name" value="GLYCOSYL_HYDROL_F35"/>
    <property type="match status" value="1"/>
</dbReference>
<gene>
    <name evidence="15" type="ORF">PROFUN_00147</name>
</gene>
<keyword evidence="10" id="KW-0472">Membrane</keyword>
<dbReference type="SUPFAM" id="SSF49785">
    <property type="entry name" value="Galactose-binding domain-like"/>
    <property type="match status" value="1"/>
</dbReference>
<dbReference type="SUPFAM" id="SSF51445">
    <property type="entry name" value="(Trans)glycosidases"/>
    <property type="match status" value="1"/>
</dbReference>
<dbReference type="InterPro" id="IPR019801">
    <property type="entry name" value="Glyco_hydro_35_CS"/>
</dbReference>
<evidence type="ECO:0000256" key="1">
    <source>
        <dbReference type="ARBA" id="ARBA00004922"/>
    </source>
</evidence>
<feature type="domain" description="Glycoside hydrolase 35 catalytic" evidence="11">
    <location>
        <begin position="794"/>
        <end position="1120"/>
    </location>
</feature>
<keyword evidence="5 8" id="KW-0378">Hydrolase</keyword>
<dbReference type="InterPro" id="IPR031330">
    <property type="entry name" value="Gly_Hdrlase_35_cat"/>
</dbReference>
<sequence length="1402" mass="161852">MNRWNNPSLPYTTRDKSKRGCRCSCNCLSCFAALGECIFESVVWVTSSKTRSMIAAILCYCLLSTCALFIFGSWENSAVSEELWMRYTPEPLLPISINIEEDLLREDQIRRATLKTWTEISRSNKAKFIDDKNEVDALVKEYQTLKKKNNVTEALLVLDTALIRFPDHPDIIGHKASYCKDIGKYEESMHLYERAEELDPMHPSYANQLAWVYRHLEKGVKSKEMYKKVHYVGQKLNALVAVLDVSWKHNLWEDYYWLAGSVVDESKIYLSKKQRVPMNPYLAIHLPFSMNEIFQISRDSAMSHDPSSIVRTLYYPAMMNYKYPTYDGKRRIRVGYLSPDIRHHAVGIQIRSMFQYHDRDQFEIFVYSATTDPKNHDFIYKTIEPHVEHMIDLPSTQTWESAGQMINDAQVDILIDMGLFTAYSRMDIFAAKPAPIQACWLGLAVTTGAYHYDYIIADKISLPEEMEEYYSEKAVWMPHSYHIFDHKQYYGNPGDRMRPRHDFFQGEIPQNFDGKLPFFYCNFQNNYRFDPIIFYEWLTIIKSTDDSTLILKHHTEDSTEIFKREAEKLGIPRNSRNSLGWPRIMYMRGAGLDHVKHKSVCDLHLDIPKYNGHSTTGDLLWGGVPVLTYPLESMAARAAASFVSASGLPEMVTHSWTEYREKAIYYSTPAGRADIERMRQHLTTNRMTNPLFDTFLFVKHLEESYRMMMDVHHHEKYPRRLEVKNLQSIHARVPSQCLYYKNIRDIVGDKQAAHHPHVFALRTTMRMQLACVLFLSLCLLVSCQQKSFVVVGDQFVKDGNPYTIVSGSFHYFRIHPSLWADRLQKAKDGGLNTIETYVAWNVHEPEEGQYNWEGLGDIEKFLTLCQKIGLLVIFRPTPYICAEWEGGGIPYWLLAKPDVAQRSSDPVFLSTHDRFLDEFIPRVSRFQYNLNGGPIIINQIENEYVYYGTDLGYIRYLKDAFESRGMNKVISIMCGAPSPKMAATSLSDTLRTINAGSDTNVTQLLSDWRSYQKEGPALVTEYYPGWLDHWSQPHQTRSLKDTAAKFAELLQNGISVNFYMYHGGTNFGFYNGANGDSTSDNNYFNLNYQPITTSYDYDAPLSEAGDPTPKYYAYREIIRKYVNNVGEEISTKIYPERTSRNYGSIQMTSSVRLLDPDTLSHLSLYNQPNQTNWPPTFEKNGQDYGFMLYRTRILPHIDDGLIDIQTIALRDRALIWSDGEYIGNISRNDGNNRVQINATLEGPIVDILVENMGRIGFWLGSQYDQKGIIRGVTADGNYVFNWTSWSLPLRDEDVISLNFTSQDVSSPHDHPTFYRAEFNVQGQPQNTYLLLDGWTKGQAWINGFNLGRYWPAVGPQKTLYVPNVVLKRGKNEIILLELHQFTAPVVQLVDEPILNGTIHTRW</sequence>
<keyword evidence="6" id="KW-0802">TPR repeat</keyword>
<evidence type="ECO:0000256" key="2">
    <source>
        <dbReference type="ARBA" id="ARBA00009809"/>
    </source>
</evidence>
<evidence type="ECO:0000256" key="3">
    <source>
        <dbReference type="ARBA" id="ARBA00022679"/>
    </source>
</evidence>
<evidence type="ECO:0000256" key="4">
    <source>
        <dbReference type="ARBA" id="ARBA00022737"/>
    </source>
</evidence>
<dbReference type="Pfam" id="PF01301">
    <property type="entry name" value="Glyco_hydro_35"/>
    <property type="match status" value="1"/>
</dbReference>
<dbReference type="Pfam" id="PF21317">
    <property type="entry name" value="BetaGal_ABD_1"/>
    <property type="match status" value="1"/>
</dbReference>
<evidence type="ECO:0000313" key="16">
    <source>
        <dbReference type="Proteomes" id="UP000241769"/>
    </source>
</evidence>
<name>A0A2P6P0R9_9EUKA</name>
<dbReference type="EC" id="3.2.1.23" evidence="8"/>
<dbReference type="GO" id="GO:0005975">
    <property type="term" value="P:carbohydrate metabolic process"/>
    <property type="evidence" value="ECO:0007669"/>
    <property type="project" value="InterPro"/>
</dbReference>
<dbReference type="InterPro" id="IPR017853">
    <property type="entry name" value="GH"/>
</dbReference>
<feature type="domain" description="Beta-galactosidase galactose-binding" evidence="14">
    <location>
        <begin position="1311"/>
        <end position="1371"/>
    </location>
</feature>
<dbReference type="Proteomes" id="UP000241769">
    <property type="component" value="Unassembled WGS sequence"/>
</dbReference>
<protein>
    <recommendedName>
        <fullName evidence="8">Beta-galactosidase</fullName>
        <ecNumber evidence="8">3.2.1.23</ecNumber>
    </recommendedName>
</protein>
<comment type="similarity">
    <text evidence="2 9">Belongs to the glycosyl hydrolase 35 family.</text>
</comment>
<comment type="pathway">
    <text evidence="1">Protein modification; protein glycosylation.</text>
</comment>
<feature type="domain" description="O-GlcNAc transferase C-terminal" evidence="12">
    <location>
        <begin position="519"/>
        <end position="700"/>
    </location>
</feature>
<keyword evidence="10" id="KW-0812">Transmembrane</keyword>
<organism evidence="15 16">
    <name type="scientific">Planoprotostelium fungivorum</name>
    <dbReference type="NCBI Taxonomy" id="1890364"/>
    <lineage>
        <taxon>Eukaryota</taxon>
        <taxon>Amoebozoa</taxon>
        <taxon>Evosea</taxon>
        <taxon>Variosea</taxon>
        <taxon>Cavosteliida</taxon>
        <taxon>Cavosteliaceae</taxon>
        <taxon>Planoprotostelium</taxon>
    </lineage>
</organism>
<dbReference type="InterPro" id="IPR008979">
    <property type="entry name" value="Galactose-bd-like_sf"/>
</dbReference>
<proteinExistence type="inferred from homology"/>
<dbReference type="STRING" id="1890364.A0A2P6P0R9"/>
<evidence type="ECO:0000259" key="13">
    <source>
        <dbReference type="Pfam" id="PF21317"/>
    </source>
</evidence>
<keyword evidence="3" id="KW-0808">Transferase</keyword>
<comment type="catalytic activity">
    <reaction evidence="8">
        <text>Hydrolysis of terminal non-reducing beta-D-galactose residues in beta-D-galactosides.</text>
        <dbReference type="EC" id="3.2.1.23"/>
    </reaction>
</comment>
<dbReference type="InParanoid" id="A0A2P6P0R9"/>
<dbReference type="InterPro" id="IPR048912">
    <property type="entry name" value="BetaGal1-like_ABD1"/>
</dbReference>
<evidence type="ECO:0000256" key="7">
    <source>
        <dbReference type="ARBA" id="ARBA00023295"/>
    </source>
</evidence>
<dbReference type="OrthoDB" id="421121at2759"/>
<keyword evidence="10" id="KW-1133">Transmembrane helix</keyword>
<feature type="transmembrane region" description="Helical" evidence="10">
    <location>
        <begin position="54"/>
        <end position="74"/>
    </location>
</feature>
<keyword evidence="7 8" id="KW-0326">Glycosidase</keyword>
<dbReference type="GO" id="GO:0004565">
    <property type="term" value="F:beta-galactosidase activity"/>
    <property type="evidence" value="ECO:0007669"/>
    <property type="project" value="UniProtKB-EC"/>
</dbReference>
<evidence type="ECO:0000256" key="5">
    <source>
        <dbReference type="ARBA" id="ARBA00022801"/>
    </source>
</evidence>
<dbReference type="Gene3D" id="3.40.50.11380">
    <property type="match status" value="1"/>
</dbReference>
<dbReference type="PANTHER" id="PTHR23421">
    <property type="entry name" value="BETA-GALACTOSIDASE RELATED"/>
    <property type="match status" value="1"/>
</dbReference>
<reference evidence="15 16" key="1">
    <citation type="journal article" date="2018" name="Genome Biol. Evol.">
        <title>Multiple Roots of Fruiting Body Formation in Amoebozoa.</title>
        <authorList>
            <person name="Hillmann F."/>
            <person name="Forbes G."/>
            <person name="Novohradska S."/>
            <person name="Ferling I."/>
            <person name="Riege K."/>
            <person name="Groth M."/>
            <person name="Westermann M."/>
            <person name="Marz M."/>
            <person name="Spaller T."/>
            <person name="Winckler T."/>
            <person name="Schaap P."/>
            <person name="Glockner G."/>
        </authorList>
    </citation>
    <scope>NUCLEOTIDE SEQUENCE [LARGE SCALE GENOMIC DNA]</scope>
    <source>
        <strain evidence="15 16">Jena</strain>
    </source>
</reference>
<dbReference type="Gene3D" id="3.20.20.80">
    <property type="entry name" value="Glycosidases"/>
    <property type="match status" value="1"/>
</dbReference>
<comment type="caution">
    <text evidence="15">The sequence shown here is derived from an EMBL/GenBank/DDBJ whole genome shotgun (WGS) entry which is preliminary data.</text>
</comment>
<dbReference type="InterPro" id="IPR048913">
    <property type="entry name" value="BetaGal_gal-bd"/>
</dbReference>
<dbReference type="GO" id="GO:0016740">
    <property type="term" value="F:transferase activity"/>
    <property type="evidence" value="ECO:0007669"/>
    <property type="project" value="UniProtKB-KW"/>
</dbReference>
<evidence type="ECO:0000256" key="6">
    <source>
        <dbReference type="ARBA" id="ARBA00022803"/>
    </source>
</evidence>